<dbReference type="AlphaFoldDB" id="A0AB39XFX5"/>
<evidence type="ECO:0000313" key="1">
    <source>
        <dbReference type="EMBL" id="XDV56900.1"/>
    </source>
</evidence>
<evidence type="ECO:0008006" key="2">
    <source>
        <dbReference type="Google" id="ProtNLM"/>
    </source>
</evidence>
<protein>
    <recommendedName>
        <fullName evidence="2">Transposase</fullName>
    </recommendedName>
</protein>
<organism evidence="1">
    <name type="scientific">Bradyrhizobium sp. LLZ17</name>
    <dbReference type="NCBI Taxonomy" id="3239388"/>
    <lineage>
        <taxon>Bacteria</taxon>
        <taxon>Pseudomonadati</taxon>
        <taxon>Pseudomonadota</taxon>
        <taxon>Alphaproteobacteria</taxon>
        <taxon>Hyphomicrobiales</taxon>
        <taxon>Nitrobacteraceae</taxon>
        <taxon>Bradyrhizobium</taxon>
    </lineage>
</organism>
<reference evidence="1" key="1">
    <citation type="submission" date="2024-08" db="EMBL/GenBank/DDBJ databases">
        <authorList>
            <person name="Chaddad Z."/>
            <person name="Lamrabet M."/>
            <person name="Bouhnik O."/>
            <person name="Alami S."/>
            <person name="Wipf D."/>
            <person name="Courty P.E."/>
            <person name="Missbah El Idrissi M."/>
        </authorList>
    </citation>
    <scope>NUCLEOTIDE SEQUENCE</scope>
    <source>
        <strain evidence="1">LLZ17</strain>
    </source>
</reference>
<name>A0AB39XFX5_9BRAD</name>
<accession>A0AB39XFX5</accession>
<sequence>MSDRTLIHGLARALVDASQTFESGKEWPGALLWPDPERQWSSGFSDLRRRLASQNIALYVHGEYSPEEGIGPSIWLRCLIDAPDAPDLKGAIPMDTLPVILLPGVSWRNLREPLTLPRGVQMLVEMQYRGDVFRQRRQARDWNVATFLRDTDQGLGLEMSVDARTDEAAQGHLSPY</sequence>
<proteinExistence type="predicted"/>
<dbReference type="RefSeq" id="WP_369721336.1">
    <property type="nucleotide sequence ID" value="NZ_CP165734.1"/>
</dbReference>
<gene>
    <name evidence="1" type="ORF">AB8Z38_30580</name>
</gene>
<dbReference type="EMBL" id="CP165734">
    <property type="protein sequence ID" value="XDV56900.1"/>
    <property type="molecule type" value="Genomic_DNA"/>
</dbReference>